<reference evidence="1" key="1">
    <citation type="submission" date="2020-08" db="EMBL/GenBank/DDBJ databases">
        <title>Multicomponent nature underlies the extraordinary mechanical properties of spider dragline silk.</title>
        <authorList>
            <person name="Kono N."/>
            <person name="Nakamura H."/>
            <person name="Mori M."/>
            <person name="Yoshida Y."/>
            <person name="Ohtoshi R."/>
            <person name="Malay A.D."/>
            <person name="Moran D.A.P."/>
            <person name="Tomita M."/>
            <person name="Numata K."/>
            <person name="Arakawa K."/>
        </authorList>
    </citation>
    <scope>NUCLEOTIDE SEQUENCE</scope>
</reference>
<dbReference type="Proteomes" id="UP000887013">
    <property type="component" value="Unassembled WGS sequence"/>
</dbReference>
<keyword evidence="2" id="KW-1185">Reference proteome</keyword>
<dbReference type="EMBL" id="BMAW01060584">
    <property type="protein sequence ID" value="GFT26789.1"/>
    <property type="molecule type" value="Genomic_DNA"/>
</dbReference>
<organism evidence="1 2">
    <name type="scientific">Nephila pilipes</name>
    <name type="common">Giant wood spider</name>
    <name type="synonym">Nephila maculata</name>
    <dbReference type="NCBI Taxonomy" id="299642"/>
    <lineage>
        <taxon>Eukaryota</taxon>
        <taxon>Metazoa</taxon>
        <taxon>Ecdysozoa</taxon>
        <taxon>Arthropoda</taxon>
        <taxon>Chelicerata</taxon>
        <taxon>Arachnida</taxon>
        <taxon>Araneae</taxon>
        <taxon>Araneomorphae</taxon>
        <taxon>Entelegynae</taxon>
        <taxon>Araneoidea</taxon>
        <taxon>Nephilidae</taxon>
        <taxon>Nephila</taxon>
    </lineage>
</organism>
<protein>
    <submittedName>
        <fullName evidence="1">Uncharacterized protein</fullName>
    </submittedName>
</protein>
<accession>A0A8X6TMK5</accession>
<evidence type="ECO:0000313" key="1">
    <source>
        <dbReference type="EMBL" id="GFT26789.1"/>
    </source>
</evidence>
<dbReference type="AlphaFoldDB" id="A0A8X6TMK5"/>
<sequence>KISHKFPDQMSFIICDEATQKGIDRFCNNINEHPLDLGKRFEAISKLKMHGWIKNPLIVNTEYDDKTCQMS</sequence>
<comment type="caution">
    <text evidence="1">The sequence shown here is derived from an EMBL/GenBank/DDBJ whole genome shotgun (WGS) entry which is preliminary data.</text>
</comment>
<feature type="non-terminal residue" evidence="1">
    <location>
        <position position="1"/>
    </location>
</feature>
<proteinExistence type="predicted"/>
<evidence type="ECO:0000313" key="2">
    <source>
        <dbReference type="Proteomes" id="UP000887013"/>
    </source>
</evidence>
<name>A0A8X6TMK5_NEPPI</name>
<gene>
    <name evidence="1" type="ORF">NPIL_15921</name>
</gene>